<sequence length="435" mass="47001">MPAPLLYLLQANVALLLFSLLYYALLRPLTFYSLNRAFLVFALLFAALYPLVDLAWLWSTNSVAAPVLSAAVADWQSVAVAWTPRATAVLSGARGLLIVYGLGAGLLLARLGMQLGALYKLHRRSQPAVVAGQAVRIVTEPVSAFSFWQAIYLNPKLYPAQELGVVVRHELVHVRQWHTLDTLLAHLGVVVFWLNPGAWLLRRAIAENLEFITDQHLLSSGLDSKQYQYSLLRTSQLAAGNALANHFHFLTLKTRIAMMNKQPSSPLQLAKYLLLAPLALGLSFTFAGSTMALPTAAPQQTAAGLPAEALYYIDGKLASKAAVDQLNPNDIASMNALKGESVGKVLGTTGATEAILITTKQHENAPEVVALNRKLNALVDLNGKLLLIGEKEVAEAAFRQALAAQTRQVTSLSAKDAQQQFGNRAKNGAVIIAAQ</sequence>
<evidence type="ECO:0000313" key="4">
    <source>
        <dbReference type="Proteomes" id="UP000831785"/>
    </source>
</evidence>
<keyword evidence="1" id="KW-0812">Transmembrane</keyword>
<keyword evidence="4" id="KW-1185">Reference proteome</keyword>
<feature type="domain" description="Peptidase M56" evidence="2">
    <location>
        <begin position="138"/>
        <end position="258"/>
    </location>
</feature>
<gene>
    <name evidence="3" type="ORF">MUN80_04400</name>
</gene>
<feature type="transmembrane region" description="Helical" evidence="1">
    <location>
        <begin position="37"/>
        <end position="58"/>
    </location>
</feature>
<proteinExistence type="predicted"/>
<organism evidence="3 4">
    <name type="scientific">Hymenobacter cellulosivorans</name>
    <dbReference type="NCBI Taxonomy" id="2932249"/>
    <lineage>
        <taxon>Bacteria</taxon>
        <taxon>Pseudomonadati</taxon>
        <taxon>Bacteroidota</taxon>
        <taxon>Cytophagia</taxon>
        <taxon>Cytophagales</taxon>
        <taxon>Hymenobacteraceae</taxon>
        <taxon>Hymenobacter</taxon>
    </lineage>
</organism>
<evidence type="ECO:0000313" key="3">
    <source>
        <dbReference type="EMBL" id="UOQ54003.1"/>
    </source>
</evidence>
<evidence type="ECO:0000259" key="2">
    <source>
        <dbReference type="Pfam" id="PF05569"/>
    </source>
</evidence>
<name>A0ABY4FDA5_9BACT</name>
<dbReference type="InterPro" id="IPR008756">
    <property type="entry name" value="Peptidase_M56"/>
</dbReference>
<accession>A0ABY4FDA5</accession>
<dbReference type="CDD" id="cd07341">
    <property type="entry name" value="M56_BlaR1_MecR1_like"/>
    <property type="match status" value="1"/>
</dbReference>
<dbReference type="PANTHER" id="PTHR34978">
    <property type="entry name" value="POSSIBLE SENSOR-TRANSDUCER PROTEIN BLAR"/>
    <property type="match status" value="1"/>
</dbReference>
<reference evidence="3 4" key="1">
    <citation type="submission" date="2022-04" db="EMBL/GenBank/DDBJ databases">
        <title>Hymenobacter sp. isolated from the air.</title>
        <authorList>
            <person name="Won M."/>
            <person name="Lee C.-M."/>
            <person name="Woen H.-Y."/>
            <person name="Kwon S.-W."/>
        </authorList>
    </citation>
    <scope>NUCLEOTIDE SEQUENCE [LARGE SCALE GENOMIC DNA]</scope>
    <source>
        <strain evidence="4">5116 S-27</strain>
    </source>
</reference>
<feature type="transmembrane region" description="Helical" evidence="1">
    <location>
        <begin position="6"/>
        <end position="25"/>
    </location>
</feature>
<dbReference type="EMBL" id="CP095049">
    <property type="protein sequence ID" value="UOQ54003.1"/>
    <property type="molecule type" value="Genomic_DNA"/>
</dbReference>
<keyword evidence="1" id="KW-0472">Membrane</keyword>
<protein>
    <submittedName>
        <fullName evidence="3">M56 family metallopeptidase</fullName>
    </submittedName>
</protein>
<dbReference type="InterPro" id="IPR052173">
    <property type="entry name" value="Beta-lactam_resp_regulator"/>
</dbReference>
<feature type="transmembrane region" description="Helical" evidence="1">
    <location>
        <begin position="95"/>
        <end position="113"/>
    </location>
</feature>
<feature type="transmembrane region" description="Helical" evidence="1">
    <location>
        <begin position="183"/>
        <end position="201"/>
    </location>
</feature>
<dbReference type="RefSeq" id="WP_244720124.1">
    <property type="nucleotide sequence ID" value="NZ_CP095049.1"/>
</dbReference>
<dbReference type="Pfam" id="PF05569">
    <property type="entry name" value="Peptidase_M56"/>
    <property type="match status" value="1"/>
</dbReference>
<evidence type="ECO:0000256" key="1">
    <source>
        <dbReference type="SAM" id="Phobius"/>
    </source>
</evidence>
<dbReference type="Proteomes" id="UP000831785">
    <property type="component" value="Chromosome"/>
</dbReference>
<keyword evidence="1" id="KW-1133">Transmembrane helix</keyword>
<dbReference type="PANTHER" id="PTHR34978:SF3">
    <property type="entry name" value="SLR0241 PROTEIN"/>
    <property type="match status" value="1"/>
</dbReference>